<comment type="caution">
    <text evidence="5">The sequence shown here is derived from an EMBL/GenBank/DDBJ whole genome shotgun (WGS) entry which is preliminary data.</text>
</comment>
<feature type="chain" id="PRO_5022182868" evidence="3">
    <location>
        <begin position="40"/>
        <end position="547"/>
    </location>
</feature>
<feature type="domain" description="Solute-binding protein family 5" evidence="4">
    <location>
        <begin position="98"/>
        <end position="458"/>
    </location>
</feature>
<keyword evidence="6" id="KW-1185">Reference proteome</keyword>
<evidence type="ECO:0000256" key="1">
    <source>
        <dbReference type="ARBA" id="ARBA00005695"/>
    </source>
</evidence>
<dbReference type="AlphaFoldDB" id="A0A562RE52"/>
<dbReference type="OrthoDB" id="9801799at2"/>
<feature type="signal peptide" evidence="3">
    <location>
        <begin position="1"/>
        <end position="39"/>
    </location>
</feature>
<dbReference type="GO" id="GO:0015833">
    <property type="term" value="P:peptide transport"/>
    <property type="evidence" value="ECO:0007669"/>
    <property type="project" value="TreeGrafter"/>
</dbReference>
<dbReference type="InterPro" id="IPR006311">
    <property type="entry name" value="TAT_signal"/>
</dbReference>
<dbReference type="PANTHER" id="PTHR30290:SF38">
    <property type="entry name" value="D,D-DIPEPTIDE-BINDING PERIPLASMIC PROTEIN DDPA-RELATED"/>
    <property type="match status" value="1"/>
</dbReference>
<gene>
    <name evidence="5" type="ORF">IP91_01455</name>
</gene>
<dbReference type="GO" id="GO:1904680">
    <property type="term" value="F:peptide transmembrane transporter activity"/>
    <property type="evidence" value="ECO:0007669"/>
    <property type="project" value="TreeGrafter"/>
</dbReference>
<dbReference type="GO" id="GO:0043190">
    <property type="term" value="C:ATP-binding cassette (ABC) transporter complex"/>
    <property type="evidence" value="ECO:0007669"/>
    <property type="project" value="InterPro"/>
</dbReference>
<evidence type="ECO:0000313" key="6">
    <source>
        <dbReference type="Proteomes" id="UP000318431"/>
    </source>
</evidence>
<dbReference type="Gene3D" id="3.40.190.10">
    <property type="entry name" value="Periplasmic binding protein-like II"/>
    <property type="match status" value="1"/>
</dbReference>
<dbReference type="PROSITE" id="PS51318">
    <property type="entry name" value="TAT"/>
    <property type="match status" value="1"/>
</dbReference>
<dbReference type="GO" id="GO:0030288">
    <property type="term" value="C:outer membrane-bounded periplasmic space"/>
    <property type="evidence" value="ECO:0007669"/>
    <property type="project" value="UniProtKB-ARBA"/>
</dbReference>
<evidence type="ECO:0000256" key="2">
    <source>
        <dbReference type="ARBA" id="ARBA00022729"/>
    </source>
</evidence>
<dbReference type="PIRSF" id="PIRSF002741">
    <property type="entry name" value="MppA"/>
    <property type="match status" value="1"/>
</dbReference>
<protein>
    <submittedName>
        <fullName evidence="5">Peptide/nickel transport system substrate-binding protein</fullName>
    </submittedName>
</protein>
<dbReference type="EMBL" id="VLLB01000002">
    <property type="protein sequence ID" value="TWI67342.1"/>
    <property type="molecule type" value="Genomic_DNA"/>
</dbReference>
<proteinExistence type="inferred from homology"/>
<name>A0A562RE52_9BURK</name>
<evidence type="ECO:0000313" key="5">
    <source>
        <dbReference type="EMBL" id="TWI67342.1"/>
    </source>
</evidence>
<dbReference type="Gene3D" id="3.10.105.10">
    <property type="entry name" value="Dipeptide-binding Protein, Domain 3"/>
    <property type="match status" value="1"/>
</dbReference>
<sequence length="547" mass="60809">MVDTSNPVYASLPVPARRQLLRMGGAALAAGMLPGVGFAAPKPAAGPSETPVRGGTLTAICFPEPSTLATHINGANPISLVTSKIYDRLFVDDNNGGFEPRLATSFATSPDGLALTLKLREGVLWHDGHPFDSGDVKFSIEKIWSISMSTILSVIDRITAPDKYTVILHLKQKWPVLQRHLTQASVILPQHLYEGTDVVTNPHNVKPVGTGPFRFKEWQRGSHIILERNPDYYIKGLPHLDRIVWKVINDSASRAAALETGAAQYAARNPVTFSDAARLAKRGDLVIDTKQYEPNTYWLEFNLKDPIVGKLAVRQAIAHAVDRAALVKTVWGGYGAPLDAPVPSVIPEYFTKDVPKYPFDLKRAEQLLDQAGYPRGAGGWRFKLVHDFIPFGDDYRRTGEFVRQALRRVGIDASLGAKDLSTWTRDVFTNRNFQVISSWGGWSRDVQLSLDSRYTKRGDKPGVPWSKVSGYSNPEVEKLLEPTRSGADPALRKANYKRVQQIVAADLPTLPLLEVYFFSVYSKRVRNIDELPYQTRNNWANVWLAKA</sequence>
<dbReference type="InterPro" id="IPR030678">
    <property type="entry name" value="Peptide/Ni-bd"/>
</dbReference>
<evidence type="ECO:0000259" key="4">
    <source>
        <dbReference type="Pfam" id="PF00496"/>
    </source>
</evidence>
<dbReference type="Pfam" id="PF00496">
    <property type="entry name" value="SBP_bac_5"/>
    <property type="match status" value="1"/>
</dbReference>
<dbReference type="Proteomes" id="UP000318431">
    <property type="component" value="Unassembled WGS sequence"/>
</dbReference>
<accession>A0A562RE52</accession>
<comment type="similarity">
    <text evidence="1">Belongs to the bacterial solute-binding protein 5 family.</text>
</comment>
<dbReference type="PANTHER" id="PTHR30290">
    <property type="entry name" value="PERIPLASMIC BINDING COMPONENT OF ABC TRANSPORTER"/>
    <property type="match status" value="1"/>
</dbReference>
<organism evidence="5 6">
    <name type="scientific">Pseudoduganella lurida</name>
    <dbReference type="NCBI Taxonomy" id="1036180"/>
    <lineage>
        <taxon>Bacteria</taxon>
        <taxon>Pseudomonadati</taxon>
        <taxon>Pseudomonadota</taxon>
        <taxon>Betaproteobacteria</taxon>
        <taxon>Burkholderiales</taxon>
        <taxon>Oxalobacteraceae</taxon>
        <taxon>Telluria group</taxon>
        <taxon>Pseudoduganella</taxon>
    </lineage>
</organism>
<keyword evidence="2 3" id="KW-0732">Signal</keyword>
<dbReference type="CDD" id="cd08517">
    <property type="entry name" value="PBP2_NikA_DppA_OppA_like_13"/>
    <property type="match status" value="1"/>
</dbReference>
<evidence type="ECO:0000256" key="3">
    <source>
        <dbReference type="SAM" id="SignalP"/>
    </source>
</evidence>
<dbReference type="RefSeq" id="WP_145648168.1">
    <property type="nucleotide sequence ID" value="NZ_VLLB01000002.1"/>
</dbReference>
<dbReference type="SUPFAM" id="SSF53850">
    <property type="entry name" value="Periplasmic binding protein-like II"/>
    <property type="match status" value="1"/>
</dbReference>
<reference evidence="5 6" key="1">
    <citation type="journal article" date="2015" name="Stand. Genomic Sci.">
        <title>Genomic Encyclopedia of Bacterial and Archaeal Type Strains, Phase III: the genomes of soil and plant-associated and newly described type strains.</title>
        <authorList>
            <person name="Whitman W.B."/>
            <person name="Woyke T."/>
            <person name="Klenk H.P."/>
            <person name="Zhou Y."/>
            <person name="Lilburn T.G."/>
            <person name="Beck B.J."/>
            <person name="De Vos P."/>
            <person name="Vandamme P."/>
            <person name="Eisen J.A."/>
            <person name="Garrity G."/>
            <person name="Hugenholtz P."/>
            <person name="Kyrpides N.C."/>
        </authorList>
    </citation>
    <scope>NUCLEOTIDE SEQUENCE [LARGE SCALE GENOMIC DNA]</scope>
    <source>
        <strain evidence="5 6">CGMCC 1.10822</strain>
    </source>
</reference>
<dbReference type="InterPro" id="IPR039424">
    <property type="entry name" value="SBP_5"/>
</dbReference>
<dbReference type="InterPro" id="IPR000914">
    <property type="entry name" value="SBP_5_dom"/>
</dbReference>